<reference evidence="1" key="1">
    <citation type="submission" date="2020-05" db="EMBL/GenBank/DDBJ databases">
        <title>Fertoebacter nigrum gen. nov., sp. nov., a new member of the family Rhodobacteraceae.</title>
        <authorList>
            <person name="Szuroczki S."/>
            <person name="Abbaszade G."/>
            <person name="Buni D."/>
            <person name="Schumann P."/>
            <person name="Toth E."/>
        </authorList>
    </citation>
    <scope>NUCLEOTIDE SEQUENCE</scope>
    <source>
        <strain evidence="1">RG-N-1a</strain>
    </source>
</reference>
<proteinExistence type="predicted"/>
<comment type="caution">
    <text evidence="1">The sequence shown here is derived from an EMBL/GenBank/DDBJ whole genome shotgun (WGS) entry which is preliminary data.</text>
</comment>
<dbReference type="EMBL" id="WHUT02000005">
    <property type="protein sequence ID" value="NUB44913.1"/>
    <property type="molecule type" value="Genomic_DNA"/>
</dbReference>
<protein>
    <recommendedName>
        <fullName evidence="3">Flagellar protein FlgN</fullName>
    </recommendedName>
</protein>
<evidence type="ECO:0008006" key="3">
    <source>
        <dbReference type="Google" id="ProtNLM"/>
    </source>
</evidence>
<organism evidence="1 2">
    <name type="scientific">Fertoeibacter niger</name>
    <dbReference type="NCBI Taxonomy" id="2656921"/>
    <lineage>
        <taxon>Bacteria</taxon>
        <taxon>Pseudomonadati</taxon>
        <taxon>Pseudomonadota</taxon>
        <taxon>Alphaproteobacteria</taxon>
        <taxon>Rhodobacterales</taxon>
        <taxon>Paracoccaceae</taxon>
        <taxon>Fertoeibacter</taxon>
    </lineage>
</organism>
<accession>A0A8X8GV54</accession>
<evidence type="ECO:0000313" key="2">
    <source>
        <dbReference type="Proteomes" id="UP000484076"/>
    </source>
</evidence>
<dbReference type="Proteomes" id="UP000484076">
    <property type="component" value="Unassembled WGS sequence"/>
</dbReference>
<evidence type="ECO:0000313" key="1">
    <source>
        <dbReference type="EMBL" id="NUB44913.1"/>
    </source>
</evidence>
<name>A0A8X8GV54_9RHOB</name>
<sequence length="114" mass="12327">MSADLTALDDLLDRMLGCILLSDLAALSPLAAEAETLLARVTTPADIVAVHRLRAKAEHNARCLAATARGLRAAQRRLAEIRALREGRTRLVTYDGQGRRAETALSPASLTRRI</sequence>
<dbReference type="RefSeq" id="WP_152826385.1">
    <property type="nucleotide sequence ID" value="NZ_WHUT02000005.1"/>
</dbReference>
<dbReference type="AlphaFoldDB" id="A0A8X8GV54"/>
<keyword evidence="2" id="KW-1185">Reference proteome</keyword>
<gene>
    <name evidence="1" type="ORF">GEU84_010995</name>
</gene>